<evidence type="ECO:0000313" key="2">
    <source>
        <dbReference type="Proteomes" id="UP000625711"/>
    </source>
</evidence>
<sequence>MYFKRSSNIIHLQSERKCSCYLSFNFPQKTFFILESIFLLHTIADRENHSVNAYSVARDINGNPQKNTVRYGSPIAAPGEFIFTLPNPLLSRFYEFIAETADPDYTIDNDPWRPFRALFAHVTPDRPSSQSRCCFRVIANQKLDDRAALRCPAKPFSNAGLERALKTETPPTRSGVSGAAMLGLRPVRGVTSQSI</sequence>
<organism evidence="1 2">
    <name type="scientific">Rhynchophorus ferrugineus</name>
    <name type="common">Red palm weevil</name>
    <name type="synonym">Curculio ferrugineus</name>
    <dbReference type="NCBI Taxonomy" id="354439"/>
    <lineage>
        <taxon>Eukaryota</taxon>
        <taxon>Metazoa</taxon>
        <taxon>Ecdysozoa</taxon>
        <taxon>Arthropoda</taxon>
        <taxon>Hexapoda</taxon>
        <taxon>Insecta</taxon>
        <taxon>Pterygota</taxon>
        <taxon>Neoptera</taxon>
        <taxon>Endopterygota</taxon>
        <taxon>Coleoptera</taxon>
        <taxon>Polyphaga</taxon>
        <taxon>Cucujiformia</taxon>
        <taxon>Curculionidae</taxon>
        <taxon>Dryophthorinae</taxon>
        <taxon>Rhynchophorus</taxon>
    </lineage>
</organism>
<name>A0A834MKC0_RHYFE</name>
<dbReference type="EMBL" id="JAACXV010000016">
    <property type="protein sequence ID" value="KAF7287143.1"/>
    <property type="molecule type" value="Genomic_DNA"/>
</dbReference>
<protein>
    <submittedName>
        <fullName evidence="1">Uncharacterized protein</fullName>
    </submittedName>
</protein>
<proteinExistence type="predicted"/>
<dbReference type="AlphaFoldDB" id="A0A834MKC0"/>
<accession>A0A834MKC0</accession>
<reference evidence="1" key="1">
    <citation type="submission" date="2020-08" db="EMBL/GenBank/DDBJ databases">
        <title>Genome sequencing and assembly of the red palm weevil Rhynchophorus ferrugineus.</title>
        <authorList>
            <person name="Dias G.B."/>
            <person name="Bergman C.M."/>
            <person name="Manee M."/>
        </authorList>
    </citation>
    <scope>NUCLEOTIDE SEQUENCE</scope>
    <source>
        <strain evidence="1">AA-2017</strain>
        <tissue evidence="1">Whole larva</tissue>
    </source>
</reference>
<gene>
    <name evidence="1" type="ORF">GWI33_002516</name>
</gene>
<evidence type="ECO:0000313" key="1">
    <source>
        <dbReference type="EMBL" id="KAF7287143.1"/>
    </source>
</evidence>
<dbReference type="Proteomes" id="UP000625711">
    <property type="component" value="Unassembled WGS sequence"/>
</dbReference>
<comment type="caution">
    <text evidence="1">The sequence shown here is derived from an EMBL/GenBank/DDBJ whole genome shotgun (WGS) entry which is preliminary data.</text>
</comment>
<keyword evidence="2" id="KW-1185">Reference proteome</keyword>